<name>A0A2W5NKC7_RHOSU</name>
<dbReference type="AlphaFoldDB" id="A0A2W5NKC7"/>
<sequence length="286" mass="30232">MRVALVQLCSGDDPAANLPVTERLVREAAAGGAALVVTPEVTNIVSSSRARQKAMLHHEEEDTTLARLSAVAGELGIWLVIGSLAILTHDADGRFANRSFLIAPDGSIAARYDKIHMFDVALEKGESYRESAGFRPGTRAVIADLPGARLGLTICYDMRFAALYRALGQAGADIITVPAAFTVPTGRAHWQTLLRARAIETGCFVLAAAQSGHHATTEGPERRTYGHSLIVGPWGEILAEAPDGPGVIFADLDLSEVAKVRAMVPQLGHDRAFDLPAPAPAEAAAS</sequence>
<reference evidence="3 4" key="1">
    <citation type="submission" date="2017-08" db="EMBL/GenBank/DDBJ databases">
        <title>Infants hospitalized years apart are colonized by the same room-sourced microbial strains.</title>
        <authorList>
            <person name="Brooks B."/>
            <person name="Olm M.R."/>
            <person name="Firek B.A."/>
            <person name="Baker R."/>
            <person name="Thomas B.C."/>
            <person name="Morowitz M.J."/>
            <person name="Banfield J.F."/>
        </authorList>
    </citation>
    <scope>NUCLEOTIDE SEQUENCE [LARGE SCALE GENOMIC DNA]</scope>
    <source>
        <strain evidence="3">S2_005_002_R2_34</strain>
    </source>
</reference>
<evidence type="ECO:0000313" key="3">
    <source>
        <dbReference type="EMBL" id="PZQ52709.1"/>
    </source>
</evidence>
<evidence type="ECO:0000259" key="2">
    <source>
        <dbReference type="PROSITE" id="PS50263"/>
    </source>
</evidence>
<dbReference type="SUPFAM" id="SSF56317">
    <property type="entry name" value="Carbon-nitrogen hydrolase"/>
    <property type="match status" value="1"/>
</dbReference>
<keyword evidence="1 3" id="KW-0378">Hydrolase</keyword>
<dbReference type="GO" id="GO:0016811">
    <property type="term" value="F:hydrolase activity, acting on carbon-nitrogen (but not peptide) bonds, in linear amides"/>
    <property type="evidence" value="ECO:0007669"/>
    <property type="project" value="InterPro"/>
</dbReference>
<dbReference type="InterPro" id="IPR045254">
    <property type="entry name" value="Nit1/2_C-N_Hydrolase"/>
</dbReference>
<gene>
    <name evidence="3" type="ORF">DI556_02880</name>
</gene>
<feature type="domain" description="CN hydrolase" evidence="2">
    <location>
        <begin position="1"/>
        <end position="254"/>
    </location>
</feature>
<evidence type="ECO:0000313" key="4">
    <source>
        <dbReference type="Proteomes" id="UP000249185"/>
    </source>
</evidence>
<dbReference type="PROSITE" id="PS50263">
    <property type="entry name" value="CN_HYDROLASE"/>
    <property type="match status" value="1"/>
</dbReference>
<dbReference type="PANTHER" id="PTHR23088:SF27">
    <property type="entry name" value="DEAMINATED GLUTATHIONE AMIDASE"/>
    <property type="match status" value="1"/>
</dbReference>
<protein>
    <submittedName>
        <fullName evidence="3">Amidohydrolase</fullName>
    </submittedName>
</protein>
<dbReference type="InterPro" id="IPR003010">
    <property type="entry name" value="C-N_Hydrolase"/>
</dbReference>
<dbReference type="PANTHER" id="PTHR23088">
    <property type="entry name" value="NITRILASE-RELATED"/>
    <property type="match status" value="1"/>
</dbReference>
<evidence type="ECO:0000256" key="1">
    <source>
        <dbReference type="ARBA" id="ARBA00022801"/>
    </source>
</evidence>
<accession>A0A2W5NKC7</accession>
<proteinExistence type="predicted"/>
<dbReference type="CDD" id="cd07572">
    <property type="entry name" value="nit"/>
    <property type="match status" value="1"/>
</dbReference>
<dbReference type="Pfam" id="PF00795">
    <property type="entry name" value="CN_hydrolase"/>
    <property type="match status" value="1"/>
</dbReference>
<dbReference type="EMBL" id="QFPW01000001">
    <property type="protein sequence ID" value="PZQ52709.1"/>
    <property type="molecule type" value="Genomic_DNA"/>
</dbReference>
<comment type="caution">
    <text evidence="3">The sequence shown here is derived from an EMBL/GenBank/DDBJ whole genome shotgun (WGS) entry which is preliminary data.</text>
</comment>
<dbReference type="Gene3D" id="3.60.110.10">
    <property type="entry name" value="Carbon-nitrogen hydrolase"/>
    <property type="match status" value="1"/>
</dbReference>
<dbReference type="Proteomes" id="UP000249185">
    <property type="component" value="Unassembled WGS sequence"/>
</dbReference>
<dbReference type="InterPro" id="IPR036526">
    <property type="entry name" value="C-N_Hydrolase_sf"/>
</dbReference>
<organism evidence="3 4">
    <name type="scientific">Rhodovulum sulfidophilum</name>
    <name type="common">Rhodobacter sulfidophilus</name>
    <dbReference type="NCBI Taxonomy" id="35806"/>
    <lineage>
        <taxon>Bacteria</taxon>
        <taxon>Pseudomonadati</taxon>
        <taxon>Pseudomonadota</taxon>
        <taxon>Alphaproteobacteria</taxon>
        <taxon>Rhodobacterales</taxon>
        <taxon>Paracoccaceae</taxon>
        <taxon>Rhodovulum</taxon>
    </lineage>
</organism>